<comment type="cofactor">
    <cofactor evidence="1">
        <name>a divalent metal cation</name>
        <dbReference type="ChEBI" id="CHEBI:60240"/>
    </cofactor>
</comment>
<keyword evidence="9" id="KW-0269">Exonuclease</keyword>
<dbReference type="InterPro" id="IPR013408">
    <property type="entry name" value="Cas10/Csm1"/>
</dbReference>
<evidence type="ECO:0000256" key="10">
    <source>
        <dbReference type="ARBA" id="ARBA00022840"/>
    </source>
</evidence>
<keyword evidence="7" id="KW-0255">Endonuclease</keyword>
<evidence type="ECO:0000256" key="2">
    <source>
        <dbReference type="ARBA" id="ARBA00005700"/>
    </source>
</evidence>
<evidence type="ECO:0000256" key="11">
    <source>
        <dbReference type="ARBA" id="ARBA00023118"/>
    </source>
</evidence>
<dbReference type="GO" id="GO:0051607">
    <property type="term" value="P:defense response to virus"/>
    <property type="evidence" value="ECO:0007669"/>
    <property type="project" value="UniProtKB-KW"/>
</dbReference>
<dbReference type="InterPro" id="IPR000160">
    <property type="entry name" value="GGDEF_dom"/>
</dbReference>
<evidence type="ECO:0000313" key="14">
    <source>
        <dbReference type="EMBL" id="PMP70904.1"/>
    </source>
</evidence>
<dbReference type="GO" id="GO:0005524">
    <property type="term" value="F:ATP binding"/>
    <property type="evidence" value="ECO:0007669"/>
    <property type="project" value="UniProtKB-KW"/>
</dbReference>
<evidence type="ECO:0000256" key="5">
    <source>
        <dbReference type="ARBA" id="ARBA00022722"/>
    </source>
</evidence>
<dbReference type="Pfam" id="PF18211">
    <property type="entry name" value="Csm1_B"/>
    <property type="match status" value="1"/>
</dbReference>
<dbReference type="GO" id="GO:0004519">
    <property type="term" value="F:endonuclease activity"/>
    <property type="evidence" value="ECO:0007669"/>
    <property type="project" value="UniProtKB-KW"/>
</dbReference>
<dbReference type="InterPro" id="IPR054767">
    <property type="entry name" value="Cas10-Cmr2_palm2"/>
</dbReference>
<organism evidence="14 15">
    <name type="scientific">Thermodesulfovibrio aggregans</name>
    <dbReference type="NCBI Taxonomy" id="86166"/>
    <lineage>
        <taxon>Bacteria</taxon>
        <taxon>Pseudomonadati</taxon>
        <taxon>Nitrospirota</taxon>
        <taxon>Thermodesulfovibrionia</taxon>
        <taxon>Thermodesulfovibrionales</taxon>
        <taxon>Thermodesulfovibrionaceae</taxon>
        <taxon>Thermodesulfovibrio</taxon>
    </lineage>
</organism>
<evidence type="ECO:0000313" key="15">
    <source>
        <dbReference type="Proteomes" id="UP000242288"/>
    </source>
</evidence>
<dbReference type="InterPro" id="IPR006674">
    <property type="entry name" value="HD_domain"/>
</dbReference>
<keyword evidence="5" id="KW-0540">Nuclease</keyword>
<comment type="caution">
    <text evidence="14">The sequence shown here is derived from an EMBL/GenBank/DDBJ whole genome shotgun (WGS) entry which is preliminary data.</text>
</comment>
<dbReference type="EMBL" id="PNIO01000036">
    <property type="protein sequence ID" value="PMP70904.1"/>
    <property type="molecule type" value="Genomic_DNA"/>
</dbReference>
<dbReference type="PANTHER" id="PTHR36528">
    <property type="entry name" value="CRISPR SYSTEM SINGLE-STRAND-SPECIFIC DEOXYRIBONUCLEASE CAS10/CSM1 (SUBTYPE III-A)"/>
    <property type="match status" value="1"/>
</dbReference>
<keyword evidence="11" id="KW-0051">Antiviral defense</keyword>
<sequence>MDIKVLKIALAGLLHDIGKFMERAGIDIPSEYIDGNQSLYQPKTNWQYTHKHALYTAYFIDEMVKYFPREITEYASSRDSFINLAAKHHKPDSDSPEQLIIHEADCLSSGVERKEFEEEKWIAKKAKEIPLFPILEDISVAEKWKENKPENFIFSYPLKEISPLNIFPVKKQDSQQLAYGELYQKFIQVFKNLPHKECLKLWMEHFDSLLFVFTTSIPSATLKHSDGRFEEIISDISLYDHGRLTSAFAVSMYLYHLLTDSMDKNSIEKTDEKKFLLIEGNFYGIQDFIFSEGGSTAKYAAKMLRGRSFYVSLLSELAADFLLDRLGLPFTSVVTNAAGKFKILAPNTKKHIDALKSTEYEINHWLMENFYGEVSIGFSWVEASPEDFICSKDSLEKLLRAIGRASEERKYKKIDLIQYGGTKYTEKYLDKFSDAGVCPLCNRRAANHENEIKEEYLCDICYDHVKIGENLVKKDIVTIATADAALPEKLKVPIFDKYQVSFVSGKLSELLRQNKIVHYWNINSLWKDSSILENFASIKLINGYVPKFTPEYEKEIEKLTYKDSEQDNKETREAIQKQSILSFHHIAKLSLQETPSGFAGVDALGVFKADIDNLGTIFAKGLRPEKRTFSRYATLSRQLNLFFTLYLPYLCKTEFKNIYTIFAGGDDLFLIAPWKEIIRFSMRISEDFYKYCCENSEITLSAGVYITKPETSVMTMAEISEKALEQSKYSGKNRITIFNCPVEWNKLKEFNEIIKELDSWLSKEIITNSFIYKLNEIRELAEEAEKILKEQSIHKNLNPLTWRAKLYYFAIRNIGKGKNKEERIKITEEILSKLANWIETYKESFRIPLWHTIYIRRKA</sequence>
<keyword evidence="10" id="KW-0067">ATP-binding</keyword>
<dbReference type="NCBIfam" id="TIGR02578">
    <property type="entry name" value="cas_TM1811_Csm1"/>
    <property type="match status" value="1"/>
</dbReference>
<dbReference type="AlphaFoldDB" id="A0A2J6WKJ0"/>
<accession>A0A2J6WKJ0</accession>
<evidence type="ECO:0000259" key="13">
    <source>
        <dbReference type="PROSITE" id="PS50887"/>
    </source>
</evidence>
<dbReference type="Pfam" id="PF22335">
    <property type="entry name" value="Cas10-Cmr2_palm2"/>
    <property type="match status" value="1"/>
</dbReference>
<dbReference type="Pfam" id="PF01966">
    <property type="entry name" value="HD"/>
    <property type="match status" value="1"/>
</dbReference>
<dbReference type="Proteomes" id="UP000242288">
    <property type="component" value="Unassembled WGS sequence"/>
</dbReference>
<dbReference type="InterPro" id="IPR041062">
    <property type="entry name" value="Csm1_B"/>
</dbReference>
<comment type="similarity">
    <text evidence="2">Belongs to the CRISPR-associated Cas10/Csm1 family.</text>
</comment>
<dbReference type="CDD" id="cd09680">
    <property type="entry name" value="Cas10_III"/>
    <property type="match status" value="1"/>
</dbReference>
<dbReference type="Gene3D" id="3.30.70.270">
    <property type="match status" value="1"/>
</dbReference>
<evidence type="ECO:0000256" key="9">
    <source>
        <dbReference type="ARBA" id="ARBA00022839"/>
    </source>
</evidence>
<dbReference type="SUPFAM" id="SSF109604">
    <property type="entry name" value="HD-domain/PDEase-like"/>
    <property type="match status" value="1"/>
</dbReference>
<protein>
    <recommendedName>
        <fullName evidence="3">CRISPR system single-strand-specific deoxyribonuclease Cas10/Csm1 (subtype III-A)</fullName>
    </recommendedName>
    <alternativeName>
        <fullName evidence="12">Cyclic oligoadenylate synthase</fullName>
    </alternativeName>
</protein>
<proteinExistence type="inferred from homology"/>
<gene>
    <name evidence="14" type="primary">cas10</name>
    <name evidence="14" type="ORF">C0186_04610</name>
</gene>
<dbReference type="PROSITE" id="PS50887">
    <property type="entry name" value="GGDEF"/>
    <property type="match status" value="1"/>
</dbReference>
<evidence type="ECO:0000256" key="12">
    <source>
        <dbReference type="ARBA" id="ARBA00032922"/>
    </source>
</evidence>
<keyword evidence="8" id="KW-0378">Hydrolase</keyword>
<dbReference type="InterPro" id="IPR043128">
    <property type="entry name" value="Rev_trsase/Diguanyl_cyclase"/>
</dbReference>
<dbReference type="GO" id="GO:0016740">
    <property type="term" value="F:transferase activity"/>
    <property type="evidence" value="ECO:0007669"/>
    <property type="project" value="UniProtKB-KW"/>
</dbReference>
<dbReference type="PANTHER" id="PTHR36528:SF1">
    <property type="entry name" value="CRISPR SYSTEM SINGLE-STRAND-SPECIFIC DEOXYRIBONUCLEASE CAS10_CSM1 (SUBTYPE III-A)"/>
    <property type="match status" value="1"/>
</dbReference>
<dbReference type="GO" id="GO:0004527">
    <property type="term" value="F:exonuclease activity"/>
    <property type="evidence" value="ECO:0007669"/>
    <property type="project" value="UniProtKB-KW"/>
</dbReference>
<evidence type="ECO:0000256" key="6">
    <source>
        <dbReference type="ARBA" id="ARBA00022741"/>
    </source>
</evidence>
<reference evidence="14 15" key="1">
    <citation type="submission" date="2018-01" db="EMBL/GenBank/DDBJ databases">
        <title>Metagenomic assembled genomes from two thermal pools in the Uzon Caldera, Kamchatka, Russia.</title>
        <authorList>
            <person name="Wilkins L."/>
            <person name="Ettinger C."/>
        </authorList>
    </citation>
    <scope>NUCLEOTIDE SEQUENCE [LARGE SCALE GENOMIC DNA]</scope>
    <source>
        <strain evidence="14">ZAV-04</strain>
    </source>
</reference>
<evidence type="ECO:0000256" key="3">
    <source>
        <dbReference type="ARBA" id="ARBA00014333"/>
    </source>
</evidence>
<evidence type="ECO:0000256" key="8">
    <source>
        <dbReference type="ARBA" id="ARBA00022801"/>
    </source>
</evidence>
<keyword evidence="4" id="KW-0808">Transferase</keyword>
<keyword evidence="6" id="KW-0547">Nucleotide-binding</keyword>
<dbReference type="InterPro" id="IPR052117">
    <property type="entry name" value="Cas10/Csm1_subtype-III-A"/>
</dbReference>
<evidence type="ECO:0000256" key="7">
    <source>
        <dbReference type="ARBA" id="ARBA00022759"/>
    </source>
</evidence>
<feature type="domain" description="GGDEF" evidence="13">
    <location>
        <begin position="602"/>
        <end position="740"/>
    </location>
</feature>
<evidence type="ECO:0000256" key="4">
    <source>
        <dbReference type="ARBA" id="ARBA00022679"/>
    </source>
</evidence>
<dbReference type="Gene3D" id="1.10.3210.10">
    <property type="entry name" value="Hypothetical protein af1432"/>
    <property type="match status" value="1"/>
</dbReference>
<name>A0A2J6WKJ0_9BACT</name>
<evidence type="ECO:0000256" key="1">
    <source>
        <dbReference type="ARBA" id="ARBA00001968"/>
    </source>
</evidence>